<gene>
    <name evidence="2" type="ORF">tinsulaeT_22680</name>
</gene>
<reference evidence="2 3" key="1">
    <citation type="submission" date="2023-03" db="EMBL/GenBank/DDBJ databases">
        <title>Draft genome sequence of Thalassotalea insulae KCTC 62186T.</title>
        <authorList>
            <person name="Sawabe T."/>
        </authorList>
    </citation>
    <scope>NUCLEOTIDE SEQUENCE [LARGE SCALE GENOMIC DNA]</scope>
    <source>
        <strain evidence="2 3">KCTC 62186</strain>
    </source>
</reference>
<evidence type="ECO:0008006" key="4">
    <source>
        <dbReference type="Google" id="ProtNLM"/>
    </source>
</evidence>
<proteinExistence type="predicted"/>
<dbReference type="EMBL" id="BSST01000001">
    <property type="protein sequence ID" value="GLX78928.1"/>
    <property type="molecule type" value="Genomic_DNA"/>
</dbReference>
<dbReference type="RefSeq" id="WP_284244805.1">
    <property type="nucleotide sequence ID" value="NZ_BSST01000001.1"/>
</dbReference>
<protein>
    <recommendedName>
        <fullName evidence="4">DUF3149 domain-containing protein</fullName>
    </recommendedName>
</protein>
<accession>A0ABQ6GSN1</accession>
<name>A0ABQ6GSN1_9GAMM</name>
<keyword evidence="1" id="KW-0472">Membrane</keyword>
<comment type="caution">
    <text evidence="2">The sequence shown here is derived from an EMBL/GenBank/DDBJ whole genome shotgun (WGS) entry which is preliminary data.</text>
</comment>
<keyword evidence="1" id="KW-1133">Transmembrane helix</keyword>
<evidence type="ECO:0000256" key="1">
    <source>
        <dbReference type="SAM" id="Phobius"/>
    </source>
</evidence>
<dbReference type="Proteomes" id="UP001157186">
    <property type="component" value="Unassembled WGS sequence"/>
</dbReference>
<feature type="transmembrane region" description="Helical" evidence="1">
    <location>
        <begin position="12"/>
        <end position="35"/>
    </location>
</feature>
<evidence type="ECO:0000313" key="3">
    <source>
        <dbReference type="Proteomes" id="UP001157186"/>
    </source>
</evidence>
<keyword evidence="3" id="KW-1185">Reference proteome</keyword>
<organism evidence="2 3">
    <name type="scientific">Thalassotalea insulae</name>
    <dbReference type="NCBI Taxonomy" id="2056778"/>
    <lineage>
        <taxon>Bacteria</taxon>
        <taxon>Pseudomonadati</taxon>
        <taxon>Pseudomonadota</taxon>
        <taxon>Gammaproteobacteria</taxon>
        <taxon>Alteromonadales</taxon>
        <taxon>Colwelliaceae</taxon>
        <taxon>Thalassotalea</taxon>
    </lineage>
</organism>
<keyword evidence="1" id="KW-0812">Transmembrane</keyword>
<sequence length="42" mass="4797">MNVFDMLINDPVVLISFIGLAIVLGICGFYVYYFLKNIENSH</sequence>
<evidence type="ECO:0000313" key="2">
    <source>
        <dbReference type="EMBL" id="GLX78928.1"/>
    </source>
</evidence>